<keyword evidence="3" id="KW-1003">Cell membrane</keyword>
<organism evidence="11 12">
    <name type="scientific">Eublepharis macularius</name>
    <name type="common">Leopard gecko</name>
    <name type="synonym">Cyrtodactylus macularius</name>
    <dbReference type="NCBI Taxonomy" id="481883"/>
    <lineage>
        <taxon>Eukaryota</taxon>
        <taxon>Metazoa</taxon>
        <taxon>Chordata</taxon>
        <taxon>Craniata</taxon>
        <taxon>Vertebrata</taxon>
        <taxon>Euteleostomi</taxon>
        <taxon>Lepidosauria</taxon>
        <taxon>Squamata</taxon>
        <taxon>Bifurcata</taxon>
        <taxon>Gekkota</taxon>
        <taxon>Eublepharidae</taxon>
        <taxon>Eublepharinae</taxon>
        <taxon>Eublepharis</taxon>
    </lineage>
</organism>
<evidence type="ECO:0000256" key="6">
    <source>
        <dbReference type="ARBA" id="ARBA00023136"/>
    </source>
</evidence>
<gene>
    <name evidence="12" type="primary">LOC129334016</name>
</gene>
<dbReference type="InterPro" id="IPR051110">
    <property type="entry name" value="Ly-6/neurotoxin-like_GPI-ap"/>
</dbReference>
<accession>A0AA97JS18</accession>
<evidence type="ECO:0000256" key="8">
    <source>
        <dbReference type="ARBA" id="ARBA00023180"/>
    </source>
</evidence>
<dbReference type="SMART" id="SM00134">
    <property type="entry name" value="LU"/>
    <property type="match status" value="1"/>
</dbReference>
<dbReference type="PANTHER" id="PTHR16983:SF16">
    <property type="entry name" value="UPAR_LY6 DOMAIN-CONTAINING PROTEIN"/>
    <property type="match status" value="1"/>
</dbReference>
<dbReference type="FunFam" id="2.10.60.10:FF:000003">
    <property type="entry name" value="lymphocyte antigen 6E isoform X1"/>
    <property type="match status" value="1"/>
</dbReference>
<keyword evidence="7" id="KW-1015">Disulfide bond</keyword>
<dbReference type="GO" id="GO:0005576">
    <property type="term" value="C:extracellular region"/>
    <property type="evidence" value="ECO:0007669"/>
    <property type="project" value="UniProtKB-SubCell"/>
</dbReference>
<evidence type="ECO:0000256" key="7">
    <source>
        <dbReference type="ARBA" id="ARBA00023157"/>
    </source>
</evidence>
<dbReference type="Gene3D" id="2.10.60.10">
    <property type="entry name" value="CD59"/>
    <property type="match status" value="1"/>
</dbReference>
<dbReference type="GeneID" id="129334016"/>
<dbReference type="InterPro" id="IPR035076">
    <property type="entry name" value="Toxin/TOLIP"/>
</dbReference>
<dbReference type="SUPFAM" id="SSF57302">
    <property type="entry name" value="Snake toxin-like"/>
    <property type="match status" value="1"/>
</dbReference>
<dbReference type="Proteomes" id="UP001190640">
    <property type="component" value="Chromosome 7"/>
</dbReference>
<protein>
    <submittedName>
        <fullName evidence="12">Secreted Ly-6/uPAR-related protein 1-like</fullName>
    </submittedName>
</protein>
<dbReference type="Pfam" id="PF00087">
    <property type="entry name" value="Toxin_TOLIP"/>
    <property type="match status" value="1"/>
</dbReference>
<name>A0AA97JS18_EUBMA</name>
<dbReference type="PANTHER" id="PTHR16983">
    <property type="entry name" value="UPAR/LY6 DOMAIN-CONTAINING PROTEIN"/>
    <property type="match status" value="1"/>
</dbReference>
<feature type="chain" id="PRO_5041699056" evidence="9">
    <location>
        <begin position="21"/>
        <end position="127"/>
    </location>
</feature>
<keyword evidence="11" id="KW-1185">Reference proteome</keyword>
<comment type="subcellular location">
    <subcellularLocation>
        <location evidence="1">Cell membrane</location>
    </subcellularLocation>
    <subcellularLocation>
        <location evidence="2">Secreted</location>
    </subcellularLocation>
</comment>
<evidence type="ECO:0000259" key="10">
    <source>
        <dbReference type="SMART" id="SM00134"/>
    </source>
</evidence>
<feature type="signal peptide" evidence="9">
    <location>
        <begin position="1"/>
        <end position="20"/>
    </location>
</feature>
<evidence type="ECO:0000256" key="1">
    <source>
        <dbReference type="ARBA" id="ARBA00004236"/>
    </source>
</evidence>
<keyword evidence="6" id="KW-0472">Membrane</keyword>
<evidence type="ECO:0000313" key="11">
    <source>
        <dbReference type="Proteomes" id="UP001190640"/>
    </source>
</evidence>
<dbReference type="RefSeq" id="XP_054841914.1">
    <property type="nucleotide sequence ID" value="XM_054985939.1"/>
</dbReference>
<dbReference type="PROSITE" id="PS00983">
    <property type="entry name" value="LY6_UPAR"/>
    <property type="match status" value="1"/>
</dbReference>
<keyword evidence="8" id="KW-0325">Glycoprotein</keyword>
<evidence type="ECO:0000256" key="2">
    <source>
        <dbReference type="ARBA" id="ARBA00004613"/>
    </source>
</evidence>
<reference evidence="12" key="1">
    <citation type="submission" date="2025-08" db="UniProtKB">
        <authorList>
            <consortium name="RefSeq"/>
        </authorList>
    </citation>
    <scope>IDENTIFICATION</scope>
    <source>
        <tissue evidence="12">Blood</tissue>
    </source>
</reference>
<dbReference type="AlphaFoldDB" id="A0AA97JS18"/>
<evidence type="ECO:0000256" key="5">
    <source>
        <dbReference type="ARBA" id="ARBA00022729"/>
    </source>
</evidence>
<dbReference type="InterPro" id="IPR045860">
    <property type="entry name" value="Snake_toxin-like_sf"/>
</dbReference>
<dbReference type="CDD" id="cd23560">
    <property type="entry name" value="TFP_LU_ECD_SLURP1_like"/>
    <property type="match status" value="1"/>
</dbReference>
<evidence type="ECO:0000313" key="12">
    <source>
        <dbReference type="RefSeq" id="XP_054841914.1"/>
    </source>
</evidence>
<proteinExistence type="predicted"/>
<evidence type="ECO:0000256" key="9">
    <source>
        <dbReference type="SAM" id="SignalP"/>
    </source>
</evidence>
<dbReference type="KEGG" id="emc:129334016"/>
<evidence type="ECO:0000256" key="4">
    <source>
        <dbReference type="ARBA" id="ARBA00022525"/>
    </source>
</evidence>
<dbReference type="GO" id="GO:0005886">
    <property type="term" value="C:plasma membrane"/>
    <property type="evidence" value="ECO:0007669"/>
    <property type="project" value="UniProtKB-SubCell"/>
</dbReference>
<keyword evidence="5 9" id="KW-0732">Signal</keyword>
<sequence length="127" mass="13724">MKVFLAASLTFVATLEYALSLQCYTCNDPSDLDNCMFITNCSVETTACKTMVHSVDSGYPLFGNMSVSKTCSEKCVPTDPDRLGDSHPVYCCYTDLCNVSGASQATASFSAMPFMAATVFVLFEARV</sequence>
<dbReference type="InterPro" id="IPR016054">
    <property type="entry name" value="LY6_UPA_recep-like"/>
</dbReference>
<keyword evidence="4" id="KW-0964">Secreted</keyword>
<evidence type="ECO:0000256" key="3">
    <source>
        <dbReference type="ARBA" id="ARBA00022475"/>
    </source>
</evidence>
<feature type="domain" description="UPAR/Ly6" evidence="10">
    <location>
        <begin position="21"/>
        <end position="108"/>
    </location>
</feature>
<dbReference type="InterPro" id="IPR018363">
    <property type="entry name" value="CD59_antigen_CS"/>
</dbReference>